<feature type="chain" id="PRO_5007573818" evidence="1">
    <location>
        <begin position="21"/>
        <end position="243"/>
    </location>
</feature>
<evidence type="ECO:0000313" key="2">
    <source>
        <dbReference type="EMBL" id="KYG72031.1"/>
    </source>
</evidence>
<name>A0A150WZW2_ROSEK</name>
<dbReference type="STRING" id="279360.MB14_08220"/>
<dbReference type="Proteomes" id="UP000075583">
    <property type="component" value="Unassembled WGS sequence"/>
</dbReference>
<feature type="signal peptide" evidence="1">
    <location>
        <begin position="1"/>
        <end position="20"/>
    </location>
</feature>
<keyword evidence="1" id="KW-0732">Signal</keyword>
<organism evidence="2 3">
    <name type="scientific">Roseivirga ehrenbergii (strain DSM 102268 / JCM 13514 / KCTC 12282 / NCIMB 14502 / KMM 6017)</name>
    <dbReference type="NCBI Taxonomy" id="279360"/>
    <lineage>
        <taxon>Bacteria</taxon>
        <taxon>Pseudomonadati</taxon>
        <taxon>Bacteroidota</taxon>
        <taxon>Cytophagia</taxon>
        <taxon>Cytophagales</taxon>
        <taxon>Roseivirgaceae</taxon>
        <taxon>Roseivirga</taxon>
    </lineage>
</organism>
<evidence type="ECO:0000256" key="1">
    <source>
        <dbReference type="SAM" id="SignalP"/>
    </source>
</evidence>
<comment type="caution">
    <text evidence="2">The sequence shown here is derived from an EMBL/GenBank/DDBJ whole genome shotgun (WGS) entry which is preliminary data.</text>
</comment>
<gene>
    <name evidence="2" type="ORF">MB14_08220</name>
</gene>
<accession>A0A150WZW2</accession>
<protein>
    <submittedName>
        <fullName evidence="2">Uncharacterized protein</fullName>
    </submittedName>
</protein>
<dbReference type="OrthoDB" id="821652at2"/>
<keyword evidence="3" id="KW-1185">Reference proteome</keyword>
<sequence length="243" mass="27712">MQKLKLTIIIFLGFGASALAQDFLAPYSSFIGNNTSYVITQAGDSITGTLRSVSQDNGIIKRVVLLGENKQVHKFGAEELRRFALKPDDFAKMDAISDNSFSIRQMTKTDYHEIIQREWLIYETQQLPRKKNKFGMLQLLNPGFDQHIKVYHHPFGSKSMPVKLAGIRVIGGEDRTLLVVKNGQQAQIVRKVSYDKSFTELFSDELELMNEVDRKPKFKNFAAHIFAYNDLKGTVYYYATSIK</sequence>
<reference evidence="2" key="1">
    <citation type="submission" date="2016-01" db="EMBL/GenBank/DDBJ databases">
        <title>Genome sequencing of Roseivirga ehrenbergii KMM 6017.</title>
        <authorList>
            <person name="Selvaratnam C."/>
            <person name="Thevarajoo S."/>
            <person name="Goh K.M."/>
            <person name="Ee R."/>
            <person name="Chan K.-G."/>
            <person name="Chong C.S."/>
        </authorList>
    </citation>
    <scope>NUCLEOTIDE SEQUENCE [LARGE SCALE GENOMIC DNA]</scope>
    <source>
        <strain evidence="2">KMM 6017</strain>
    </source>
</reference>
<dbReference type="AlphaFoldDB" id="A0A150WZW2"/>
<evidence type="ECO:0000313" key="3">
    <source>
        <dbReference type="Proteomes" id="UP000075583"/>
    </source>
</evidence>
<proteinExistence type="predicted"/>
<dbReference type="EMBL" id="LQZQ01000049">
    <property type="protein sequence ID" value="KYG72031.1"/>
    <property type="molecule type" value="Genomic_DNA"/>
</dbReference>
<dbReference type="RefSeq" id="WP_062592914.1">
    <property type="nucleotide sequence ID" value="NZ_LQZQ01000049.1"/>
</dbReference>